<dbReference type="InterPro" id="IPR000531">
    <property type="entry name" value="Beta-barrel_TonB"/>
</dbReference>
<evidence type="ECO:0000256" key="7">
    <source>
        <dbReference type="ARBA" id="ARBA00023237"/>
    </source>
</evidence>
<keyword evidence="6 8" id="KW-0472">Membrane</keyword>
<dbReference type="AlphaFoldDB" id="V6SZ93"/>
<dbReference type="OrthoDB" id="9768470at2"/>
<dbReference type="InterPro" id="IPR012910">
    <property type="entry name" value="Plug_dom"/>
</dbReference>
<dbReference type="STRING" id="1341181.FLJC2902T_01940"/>
<dbReference type="GO" id="GO:0009279">
    <property type="term" value="C:cell outer membrane"/>
    <property type="evidence" value="ECO:0007669"/>
    <property type="project" value="UniProtKB-SubCell"/>
</dbReference>
<evidence type="ECO:0000256" key="6">
    <source>
        <dbReference type="ARBA" id="ARBA00023136"/>
    </source>
</evidence>
<dbReference type="Gene3D" id="2.60.40.1120">
    <property type="entry name" value="Carboxypeptidase-like, regulatory domain"/>
    <property type="match status" value="1"/>
</dbReference>
<protein>
    <submittedName>
        <fullName evidence="13">TonB-dependent receptor</fullName>
    </submittedName>
</protein>
<keyword evidence="13" id="KW-0675">Receptor</keyword>
<dbReference type="EMBL" id="AVGG01000001">
    <property type="protein sequence ID" value="ESU29720.1"/>
    <property type="molecule type" value="Genomic_DNA"/>
</dbReference>
<feature type="signal peptide" evidence="10">
    <location>
        <begin position="1"/>
        <end position="18"/>
    </location>
</feature>
<dbReference type="eggNOG" id="COG1629">
    <property type="taxonomic scope" value="Bacteria"/>
</dbReference>
<evidence type="ECO:0000256" key="8">
    <source>
        <dbReference type="PROSITE-ProRule" id="PRU01360"/>
    </source>
</evidence>
<dbReference type="eggNOG" id="COG4771">
    <property type="taxonomic scope" value="Bacteria"/>
</dbReference>
<organism evidence="13 14">
    <name type="scientific">Flavobacterium limnosediminis JC2902</name>
    <dbReference type="NCBI Taxonomy" id="1341181"/>
    <lineage>
        <taxon>Bacteria</taxon>
        <taxon>Pseudomonadati</taxon>
        <taxon>Bacteroidota</taxon>
        <taxon>Flavobacteriia</taxon>
        <taxon>Flavobacteriales</taxon>
        <taxon>Flavobacteriaceae</taxon>
        <taxon>Flavobacterium</taxon>
    </lineage>
</organism>
<keyword evidence="3 8" id="KW-1134">Transmembrane beta strand</keyword>
<dbReference type="InterPro" id="IPR039426">
    <property type="entry name" value="TonB-dep_rcpt-like"/>
</dbReference>
<keyword evidence="10" id="KW-0732">Signal</keyword>
<dbReference type="Gene3D" id="2.170.130.10">
    <property type="entry name" value="TonB-dependent receptor, plug domain"/>
    <property type="match status" value="1"/>
</dbReference>
<comment type="subcellular location">
    <subcellularLocation>
        <location evidence="1 8">Cell outer membrane</location>
        <topology evidence="1 8">Multi-pass membrane protein</topology>
    </subcellularLocation>
</comment>
<sequence length="916" mass="101013">MKLNFLVTTLLFTLISFAQKGTVTGTITDKDMNNEALPFATVMIKGTTNGINTDEQGNYTLSVSEGNHVLLISFLGYESAEIPFTIKSGETKTINQALGSKGVELQDVVIKVEQNREKETALLVEQKKAVEIKQTIGAQELSRKGVTDVATAVTKTTGITKQEGSGNIYVRGLGDRYNSTTMNGLPIPSNDPEKKNIKLEIFPTDIVESVSIDKVYNGKIFGDFAGGNVDITSKNIKGKDLLKLDIGAGANSNAVKEDNFLLLKGYRASGFSNPANPSTINTYDFNTLQLEGNAPFSGSLGLSGGKAFNIGSEGKLSLFGTGSFGNEYTSKRDGYAKGGVNGDASLINKDFETYSSIGYNTNTTGLANIGYKINRNNKISFNSVFINSSKQTKDEYYGYVADLANDGNGLIRRLQYEKNTLFVNQLLGEHTFSERIKATWGIARNSIDGDMPDRATNSFRSTDAGYQIISQSAPDNNRYFQRLEETENVANAAIDYKFKKDENNDFKGRITLGYNGRSKNRTFEATQFNFKTASSYLTTIVDINNLDTFYNQENYAAGVFEISTYSGGPDDANALDPQKYTGDQSIHGGYLNTEYKFSNKFTASLGLRGENIYQKVKWKTQLDPIGDEDDFNKTTFLPSLIVKYEVNDKQNLRFGASKTYTLPQFKERAMFVYEDITEVKIGNKDLYPSDNYNVDVKWEYFPKAEEVISVGAFGKYILNPINEITIASSTNDISFVNTGNNGYVAGIEAEIRKTILGFGENDTQKLTAGLNASYMYTTQELDSKKVEDETIYQAIFTNSKAAFTGASPLLLNTDVSFLKEWNNKDSNISATLAYSYFSDRLYAIGTNMKGDQVDKAVGALDFIFKSKINKNLGLGLSAKNLLNPKIERVQENANGDVTLLSYTKGINFGIGLNYQF</sequence>
<keyword evidence="7 8" id="KW-0998">Cell outer membrane</keyword>
<dbReference type="RefSeq" id="WP_023577900.1">
    <property type="nucleotide sequence ID" value="NZ_AVGG01000001.1"/>
</dbReference>
<keyword evidence="4 8" id="KW-0812">Transmembrane</keyword>
<dbReference type="PANTHER" id="PTHR40980:SF5">
    <property type="entry name" value="TONB-DEPENDENT RECEPTOR"/>
    <property type="match status" value="1"/>
</dbReference>
<keyword evidence="14" id="KW-1185">Reference proteome</keyword>
<evidence type="ECO:0000259" key="11">
    <source>
        <dbReference type="Pfam" id="PF00593"/>
    </source>
</evidence>
<dbReference type="InterPro" id="IPR036942">
    <property type="entry name" value="Beta-barrel_TonB_sf"/>
</dbReference>
<feature type="chain" id="PRO_5004752903" evidence="10">
    <location>
        <begin position="19"/>
        <end position="916"/>
    </location>
</feature>
<comment type="caution">
    <text evidence="13">The sequence shown here is derived from an EMBL/GenBank/DDBJ whole genome shotgun (WGS) entry which is preliminary data.</text>
</comment>
<evidence type="ECO:0000256" key="1">
    <source>
        <dbReference type="ARBA" id="ARBA00004571"/>
    </source>
</evidence>
<evidence type="ECO:0000313" key="13">
    <source>
        <dbReference type="EMBL" id="ESU29720.1"/>
    </source>
</evidence>
<dbReference type="InterPro" id="IPR008969">
    <property type="entry name" value="CarboxyPept-like_regulatory"/>
</dbReference>
<evidence type="ECO:0000256" key="4">
    <source>
        <dbReference type="ARBA" id="ARBA00022692"/>
    </source>
</evidence>
<dbReference type="Pfam" id="PF13715">
    <property type="entry name" value="CarbopepD_reg_2"/>
    <property type="match status" value="1"/>
</dbReference>
<feature type="domain" description="TonB-dependent receptor plug" evidence="12">
    <location>
        <begin position="131"/>
        <end position="227"/>
    </location>
</feature>
<reference evidence="13 14" key="1">
    <citation type="submission" date="2013-08" db="EMBL/GenBank/DDBJ databases">
        <title>Flavobacterium limnosediminis JC2902 genome sequencing.</title>
        <authorList>
            <person name="Lee K."/>
            <person name="Yi H."/>
            <person name="Park S."/>
            <person name="Chun J."/>
        </authorList>
    </citation>
    <scope>NUCLEOTIDE SEQUENCE [LARGE SCALE GENOMIC DNA]</scope>
    <source>
        <strain evidence="13 14">JC2902</strain>
    </source>
</reference>
<keyword evidence="2 8" id="KW-0813">Transport</keyword>
<evidence type="ECO:0000256" key="5">
    <source>
        <dbReference type="ARBA" id="ARBA00023077"/>
    </source>
</evidence>
<gene>
    <name evidence="13" type="ORF">FLJC2902T_01940</name>
</gene>
<evidence type="ECO:0000313" key="14">
    <source>
        <dbReference type="Proteomes" id="UP000018004"/>
    </source>
</evidence>
<dbReference type="SUPFAM" id="SSF49464">
    <property type="entry name" value="Carboxypeptidase regulatory domain-like"/>
    <property type="match status" value="1"/>
</dbReference>
<dbReference type="Gene3D" id="2.40.170.20">
    <property type="entry name" value="TonB-dependent receptor, beta-barrel domain"/>
    <property type="match status" value="1"/>
</dbReference>
<accession>V6SZ93</accession>
<name>V6SZ93_9FLAO</name>
<evidence type="ECO:0000256" key="10">
    <source>
        <dbReference type="SAM" id="SignalP"/>
    </source>
</evidence>
<feature type="domain" description="TonB-dependent receptor-like beta-barrel" evidence="11">
    <location>
        <begin position="460"/>
        <end position="881"/>
    </location>
</feature>
<evidence type="ECO:0000256" key="2">
    <source>
        <dbReference type="ARBA" id="ARBA00022448"/>
    </source>
</evidence>
<dbReference type="Pfam" id="PF00593">
    <property type="entry name" value="TonB_dep_Rec_b-barrel"/>
    <property type="match status" value="1"/>
</dbReference>
<dbReference type="PANTHER" id="PTHR40980">
    <property type="entry name" value="PLUG DOMAIN-CONTAINING PROTEIN"/>
    <property type="match status" value="1"/>
</dbReference>
<evidence type="ECO:0000256" key="3">
    <source>
        <dbReference type="ARBA" id="ARBA00022452"/>
    </source>
</evidence>
<dbReference type="Pfam" id="PF07715">
    <property type="entry name" value="Plug"/>
    <property type="match status" value="1"/>
</dbReference>
<keyword evidence="5 9" id="KW-0798">TonB box</keyword>
<dbReference type="PROSITE" id="PS52016">
    <property type="entry name" value="TONB_DEPENDENT_REC_3"/>
    <property type="match status" value="1"/>
</dbReference>
<dbReference type="SUPFAM" id="SSF56935">
    <property type="entry name" value="Porins"/>
    <property type="match status" value="1"/>
</dbReference>
<dbReference type="Proteomes" id="UP000018004">
    <property type="component" value="Unassembled WGS sequence"/>
</dbReference>
<proteinExistence type="inferred from homology"/>
<dbReference type="InterPro" id="IPR037066">
    <property type="entry name" value="Plug_dom_sf"/>
</dbReference>
<evidence type="ECO:0000259" key="12">
    <source>
        <dbReference type="Pfam" id="PF07715"/>
    </source>
</evidence>
<comment type="similarity">
    <text evidence="8 9">Belongs to the TonB-dependent receptor family.</text>
</comment>
<dbReference type="PATRIC" id="fig|1341181.4.peg.190"/>
<evidence type="ECO:0000256" key="9">
    <source>
        <dbReference type="RuleBase" id="RU003357"/>
    </source>
</evidence>